<evidence type="ECO:0000313" key="2">
    <source>
        <dbReference type="Proteomes" id="UP000436088"/>
    </source>
</evidence>
<organism evidence="1 2">
    <name type="scientific">Hibiscus syriacus</name>
    <name type="common">Rose of Sharon</name>
    <dbReference type="NCBI Taxonomy" id="106335"/>
    <lineage>
        <taxon>Eukaryota</taxon>
        <taxon>Viridiplantae</taxon>
        <taxon>Streptophyta</taxon>
        <taxon>Embryophyta</taxon>
        <taxon>Tracheophyta</taxon>
        <taxon>Spermatophyta</taxon>
        <taxon>Magnoliopsida</taxon>
        <taxon>eudicotyledons</taxon>
        <taxon>Gunneridae</taxon>
        <taxon>Pentapetalae</taxon>
        <taxon>rosids</taxon>
        <taxon>malvids</taxon>
        <taxon>Malvales</taxon>
        <taxon>Malvaceae</taxon>
        <taxon>Malvoideae</taxon>
        <taxon>Hibiscus</taxon>
    </lineage>
</organism>
<gene>
    <name evidence="1" type="ORF">F3Y22_tig00112354pilonHSYRG00106</name>
</gene>
<name>A0A6A2X045_HIBSY</name>
<dbReference type="Proteomes" id="UP000436088">
    <property type="component" value="Unassembled WGS sequence"/>
</dbReference>
<keyword evidence="2" id="KW-1185">Reference proteome</keyword>
<protein>
    <submittedName>
        <fullName evidence="1">Uncharacterized protein</fullName>
    </submittedName>
</protein>
<reference evidence="1" key="1">
    <citation type="submission" date="2019-09" db="EMBL/GenBank/DDBJ databases">
        <title>Draft genome information of white flower Hibiscus syriacus.</title>
        <authorList>
            <person name="Kim Y.-M."/>
        </authorList>
    </citation>
    <scope>NUCLEOTIDE SEQUENCE [LARGE SCALE GENOMIC DNA]</scope>
    <source>
        <strain evidence="1">YM2019G1</strain>
    </source>
</reference>
<dbReference type="AlphaFoldDB" id="A0A6A2X045"/>
<evidence type="ECO:0000313" key="1">
    <source>
        <dbReference type="EMBL" id="KAE8667912.1"/>
    </source>
</evidence>
<proteinExistence type="predicted"/>
<sequence>MPPDRRPTRRPSAVSNVPSQRRVRLQWLPIQLLTVLSQRSSSSSSSLDSMCHSNIGEAAAADAAAFAEARRAEHWLREINRCWDASKAKGKTNLEDAEEAFVEEEETVEKR</sequence>
<dbReference type="EMBL" id="VEPZ02001563">
    <property type="protein sequence ID" value="KAE8667912.1"/>
    <property type="molecule type" value="Genomic_DNA"/>
</dbReference>
<accession>A0A6A2X045</accession>
<comment type="caution">
    <text evidence="1">The sequence shown here is derived from an EMBL/GenBank/DDBJ whole genome shotgun (WGS) entry which is preliminary data.</text>
</comment>